<dbReference type="EMBL" id="JAIMFO010000005">
    <property type="protein sequence ID" value="MBY4797267.1"/>
    <property type="molecule type" value="Genomic_DNA"/>
</dbReference>
<evidence type="ECO:0000313" key="3">
    <source>
        <dbReference type="Proteomes" id="UP000700908"/>
    </source>
</evidence>
<evidence type="ECO:0000313" key="2">
    <source>
        <dbReference type="EMBL" id="MBY4797267.1"/>
    </source>
</evidence>
<reference evidence="2 3" key="1">
    <citation type="submission" date="2021-08" db="EMBL/GenBank/DDBJ databases">
        <title>Collinsella faecalis sp. nov. isolated from swine faeces.</title>
        <authorList>
            <person name="Oh B.S."/>
            <person name="Lee J.H."/>
        </authorList>
    </citation>
    <scope>NUCLEOTIDE SEQUENCE [LARGE SCALE GENOMIC DNA]</scope>
    <source>
        <strain evidence="2 3">AGMB00827</strain>
    </source>
</reference>
<dbReference type="RefSeq" id="WP_222199038.1">
    <property type="nucleotide sequence ID" value="NZ_JAIMFO010000005.1"/>
</dbReference>
<keyword evidence="1" id="KW-0472">Membrane</keyword>
<feature type="transmembrane region" description="Helical" evidence="1">
    <location>
        <begin position="137"/>
        <end position="155"/>
    </location>
</feature>
<feature type="transmembrane region" description="Helical" evidence="1">
    <location>
        <begin position="176"/>
        <end position="199"/>
    </location>
</feature>
<name>A0ABS7MIZ9_9ACTN</name>
<feature type="transmembrane region" description="Helical" evidence="1">
    <location>
        <begin position="16"/>
        <end position="33"/>
    </location>
</feature>
<keyword evidence="1" id="KW-0812">Transmembrane</keyword>
<organism evidence="2 3">
    <name type="scientific">Collinsella ureilytica</name>
    <dbReference type="NCBI Taxonomy" id="2869515"/>
    <lineage>
        <taxon>Bacteria</taxon>
        <taxon>Bacillati</taxon>
        <taxon>Actinomycetota</taxon>
        <taxon>Coriobacteriia</taxon>
        <taxon>Coriobacteriales</taxon>
        <taxon>Coriobacteriaceae</taxon>
        <taxon>Collinsella</taxon>
    </lineage>
</organism>
<sequence>MSVVTSMISQALDNNLVFAQVVAMVSVYIISMCPQDTLRFGVLLGLATVVTGLVGSALYVGILVPQEMGFFAPVVLVLINAVLAIAGAFVVELRGKTKEPEQVRREAAFIAVNAALLAAPLMNAASCDAGVATPESLIGASLGAGLGVFLAVVLFESIMNRVDAALVPKAMRGLPLALVTASFLALAFSGVIGIASGMLS</sequence>
<gene>
    <name evidence="2" type="ORF">K6V98_02660</name>
</gene>
<keyword evidence="3" id="KW-1185">Reference proteome</keyword>
<accession>A0ABS7MIZ9</accession>
<feature type="transmembrane region" description="Helical" evidence="1">
    <location>
        <begin position="40"/>
        <end position="64"/>
    </location>
</feature>
<comment type="caution">
    <text evidence="2">The sequence shown here is derived from an EMBL/GenBank/DDBJ whole genome shotgun (WGS) entry which is preliminary data.</text>
</comment>
<proteinExistence type="predicted"/>
<keyword evidence="1" id="KW-1133">Transmembrane helix</keyword>
<feature type="transmembrane region" description="Helical" evidence="1">
    <location>
        <begin position="70"/>
        <end position="95"/>
    </location>
</feature>
<feature type="transmembrane region" description="Helical" evidence="1">
    <location>
        <begin position="107"/>
        <end position="125"/>
    </location>
</feature>
<evidence type="ECO:0008006" key="4">
    <source>
        <dbReference type="Google" id="ProtNLM"/>
    </source>
</evidence>
<protein>
    <recommendedName>
        <fullName evidence="4">Electron transport complex subunit RsxA</fullName>
    </recommendedName>
</protein>
<evidence type="ECO:0000256" key="1">
    <source>
        <dbReference type="SAM" id="Phobius"/>
    </source>
</evidence>
<dbReference type="Proteomes" id="UP000700908">
    <property type="component" value="Unassembled WGS sequence"/>
</dbReference>